<sequence length="803" mass="85033">MVGQLTQHDPRRIGPFEVLGRLGAGGMGLVYLARSASGRRVAIKTVRSELAEDQLFRVRFTREVEAARAVSGFYTAAVVDADPRAAVPWLATAYVPAPSLEEIVTECGPLPAQAVRWLAAGIAEALQSIHGAGLVHRDLKPSNVLVVEDGPRVIDFGIASGVSNTRLTMTNVAVGTPAYMSPEQAKDSRSVNGASDVFSLASTLVFAATGHPPYHGGNPVETVFMLLRDRPDLAGLPDELRPLIESLMEHKPEDRPSPADLQAQLAPYLFAAGDDGGSASAWLPPGAVAMIEARRGRLNSGPSTPRPPWTGGQEPPAAPPPPSQARPPSSAAPHSYAPPMPSMPPPPPPSTPPPPTPDGPPTGPPVRQRPLAQPPPRAEQQQAPPPEWGRPPTAHQQAAVPSPNTAHPGQMHQPGATADHQVAREAAAGAAPRWRPWRFRMSNDLWGSPTVFGDALYVTSLEVHALDVASGRRRFRTREVAWSMAVSGGLVLASDGPTLYALDAADGSDRWRVTTDGWIYGLRAERGTVLTASRGGLVTAWEAGSGEQLWELTGAQSDFETQDAVPVLRDGVVYAWGEGQLYALQARSGAELWRYPVGDTSVTGGVPVRVTPADDGTVYVCAGSRVLALDAASGGERWRFDAPAAILCPPTYQPAGGRDAGIYFTDYLGTVYALELATGDDRWRIATEARQSTEPVLVSDGMVHLGSGTAMYTLDAVSGTPRWRFAAGEAIVGSPVVRDGRLHFGSEDHCLYTLDAVSGRLSWKLETGGAITGTPAAADGMVFACSKDHCVYALDAARGTRQS</sequence>
<evidence type="ECO:0000313" key="8">
    <source>
        <dbReference type="EMBL" id="MDT0268222.1"/>
    </source>
</evidence>
<dbReference type="InterPro" id="IPR008271">
    <property type="entry name" value="Ser/Thr_kinase_AS"/>
</dbReference>
<dbReference type="Pfam" id="PF13360">
    <property type="entry name" value="PQQ_2"/>
    <property type="match status" value="2"/>
</dbReference>
<evidence type="ECO:0000256" key="2">
    <source>
        <dbReference type="ARBA" id="ARBA00022741"/>
    </source>
</evidence>
<feature type="region of interest" description="Disordered" evidence="6">
    <location>
        <begin position="297"/>
        <end position="431"/>
    </location>
</feature>
<dbReference type="SUPFAM" id="SSF50998">
    <property type="entry name" value="Quinoprotein alcohol dehydrogenase-like"/>
    <property type="match status" value="1"/>
</dbReference>
<dbReference type="Gene3D" id="1.10.510.10">
    <property type="entry name" value="Transferase(Phosphotransferase) domain 1"/>
    <property type="match status" value="1"/>
</dbReference>
<reference evidence="9" key="1">
    <citation type="submission" date="2023-07" db="EMBL/GenBank/DDBJ databases">
        <title>30 novel species of actinomycetes from the DSMZ collection.</title>
        <authorList>
            <person name="Nouioui I."/>
        </authorList>
    </citation>
    <scope>NUCLEOTIDE SEQUENCE [LARGE SCALE GENOMIC DNA]</scope>
    <source>
        <strain evidence="9">DSM 44915</strain>
    </source>
</reference>
<dbReference type="Proteomes" id="UP001183410">
    <property type="component" value="Unassembled WGS sequence"/>
</dbReference>
<feature type="domain" description="Protein kinase" evidence="7">
    <location>
        <begin position="16"/>
        <end position="269"/>
    </location>
</feature>
<dbReference type="InterPro" id="IPR011009">
    <property type="entry name" value="Kinase-like_dom_sf"/>
</dbReference>
<keyword evidence="1 8" id="KW-0808">Transferase</keyword>
<feature type="compositionally biased region" description="Pro residues" evidence="6">
    <location>
        <begin position="372"/>
        <end position="389"/>
    </location>
</feature>
<dbReference type="PROSITE" id="PS50011">
    <property type="entry name" value="PROTEIN_KINASE_DOM"/>
    <property type="match status" value="1"/>
</dbReference>
<dbReference type="GO" id="GO:0004674">
    <property type="term" value="F:protein serine/threonine kinase activity"/>
    <property type="evidence" value="ECO:0007669"/>
    <property type="project" value="UniProtKB-EC"/>
</dbReference>
<keyword evidence="2 5" id="KW-0547">Nucleotide-binding</keyword>
<dbReference type="InterPro" id="IPR002372">
    <property type="entry name" value="PQQ_rpt_dom"/>
</dbReference>
<gene>
    <name evidence="8" type="ORF">RM844_18215</name>
</gene>
<name>A0ABU2JTH8_9ACTN</name>
<dbReference type="Pfam" id="PF00069">
    <property type="entry name" value="Pkinase"/>
    <property type="match status" value="1"/>
</dbReference>
<dbReference type="Gene3D" id="2.40.10.480">
    <property type="match status" value="1"/>
</dbReference>
<dbReference type="InterPro" id="IPR017441">
    <property type="entry name" value="Protein_kinase_ATP_BS"/>
</dbReference>
<dbReference type="PROSITE" id="PS00108">
    <property type="entry name" value="PROTEIN_KINASE_ST"/>
    <property type="match status" value="1"/>
</dbReference>
<evidence type="ECO:0000313" key="9">
    <source>
        <dbReference type="Proteomes" id="UP001183410"/>
    </source>
</evidence>
<dbReference type="CDD" id="cd14014">
    <property type="entry name" value="STKc_PknB_like"/>
    <property type="match status" value="1"/>
</dbReference>
<dbReference type="InterPro" id="IPR000719">
    <property type="entry name" value="Prot_kinase_dom"/>
</dbReference>
<evidence type="ECO:0000256" key="5">
    <source>
        <dbReference type="PROSITE-ProRule" id="PRU10141"/>
    </source>
</evidence>
<evidence type="ECO:0000259" key="7">
    <source>
        <dbReference type="PROSITE" id="PS50011"/>
    </source>
</evidence>
<keyword evidence="4 5" id="KW-0067">ATP-binding</keyword>
<dbReference type="InterPro" id="IPR015943">
    <property type="entry name" value="WD40/YVTN_repeat-like_dom_sf"/>
</dbReference>
<dbReference type="Gene3D" id="3.30.200.20">
    <property type="entry name" value="Phosphorylase Kinase, domain 1"/>
    <property type="match status" value="1"/>
</dbReference>
<feature type="compositionally biased region" description="Pro residues" evidence="6">
    <location>
        <begin position="336"/>
        <end position="364"/>
    </location>
</feature>
<dbReference type="EC" id="2.7.11.1" evidence="8"/>
<evidence type="ECO:0000256" key="4">
    <source>
        <dbReference type="ARBA" id="ARBA00022840"/>
    </source>
</evidence>
<evidence type="ECO:0000256" key="1">
    <source>
        <dbReference type="ARBA" id="ARBA00022679"/>
    </source>
</evidence>
<dbReference type="SUPFAM" id="SSF56112">
    <property type="entry name" value="Protein kinase-like (PK-like)"/>
    <property type="match status" value="1"/>
</dbReference>
<comment type="caution">
    <text evidence="8">The sequence shown here is derived from an EMBL/GenBank/DDBJ whole genome shotgun (WGS) entry which is preliminary data.</text>
</comment>
<feature type="compositionally biased region" description="Pro residues" evidence="6">
    <location>
        <begin position="316"/>
        <end position="325"/>
    </location>
</feature>
<dbReference type="InterPro" id="IPR011047">
    <property type="entry name" value="Quinoprotein_ADH-like_sf"/>
</dbReference>
<organism evidence="8 9">
    <name type="scientific">Streptomyces chisholmiae</name>
    <dbReference type="NCBI Taxonomy" id="3075540"/>
    <lineage>
        <taxon>Bacteria</taxon>
        <taxon>Bacillati</taxon>
        <taxon>Actinomycetota</taxon>
        <taxon>Actinomycetes</taxon>
        <taxon>Kitasatosporales</taxon>
        <taxon>Streptomycetaceae</taxon>
        <taxon>Streptomyces</taxon>
    </lineage>
</organism>
<proteinExistence type="predicted"/>
<evidence type="ECO:0000256" key="6">
    <source>
        <dbReference type="SAM" id="MobiDB-lite"/>
    </source>
</evidence>
<dbReference type="PANTHER" id="PTHR43289">
    <property type="entry name" value="MITOGEN-ACTIVATED PROTEIN KINASE KINASE KINASE 20-RELATED"/>
    <property type="match status" value="1"/>
</dbReference>
<dbReference type="PROSITE" id="PS00107">
    <property type="entry name" value="PROTEIN_KINASE_ATP"/>
    <property type="match status" value="1"/>
</dbReference>
<keyword evidence="3 8" id="KW-0418">Kinase</keyword>
<dbReference type="InterPro" id="IPR018391">
    <property type="entry name" value="PQQ_b-propeller_rpt"/>
</dbReference>
<feature type="binding site" evidence="5">
    <location>
        <position position="44"/>
    </location>
    <ligand>
        <name>ATP</name>
        <dbReference type="ChEBI" id="CHEBI:30616"/>
    </ligand>
</feature>
<keyword evidence="9" id="KW-1185">Reference proteome</keyword>
<feature type="compositionally biased region" description="Low complexity" evidence="6">
    <location>
        <begin position="326"/>
        <end position="335"/>
    </location>
</feature>
<evidence type="ECO:0000256" key="3">
    <source>
        <dbReference type="ARBA" id="ARBA00022777"/>
    </source>
</evidence>
<dbReference type="RefSeq" id="WP_311668308.1">
    <property type="nucleotide sequence ID" value="NZ_JAVREO010000010.1"/>
</dbReference>
<dbReference type="EMBL" id="JAVREO010000010">
    <property type="protein sequence ID" value="MDT0268222.1"/>
    <property type="molecule type" value="Genomic_DNA"/>
</dbReference>
<dbReference type="PANTHER" id="PTHR43289:SF34">
    <property type="entry name" value="SERINE_THREONINE-PROTEIN KINASE YBDM-RELATED"/>
    <property type="match status" value="1"/>
</dbReference>
<dbReference type="SMART" id="SM00220">
    <property type="entry name" value="S_TKc"/>
    <property type="match status" value="1"/>
</dbReference>
<accession>A0ABU2JTH8</accession>
<dbReference type="SMART" id="SM00564">
    <property type="entry name" value="PQQ"/>
    <property type="match status" value="9"/>
</dbReference>
<dbReference type="Gene3D" id="2.130.10.10">
    <property type="entry name" value="YVTN repeat-like/Quinoprotein amine dehydrogenase"/>
    <property type="match status" value="2"/>
</dbReference>
<protein>
    <submittedName>
        <fullName evidence="8">Serine/threonine-protein kinase</fullName>
        <ecNumber evidence="8">2.7.11.1</ecNumber>
    </submittedName>
</protein>